<sequence length="352" mass="40278">MARIESEGKGGYYPTPDQEMQYILNRVRVNQGESVTIFDPCAGKGKALKDFQQQLEQQGAIVQSYGIELERSRALEAKKILNHVENCSYDEMRMSSECFSAMYLNPPFMQMDGERMELTFLRNLTSDRLSSGNGLFIFNLPQYVLADCASLIASRFEDVRIYRFTDANYDAYKQVIVYGYRRRIGMKTKEEREYELFLKDEIVKLSSLGKDALPSLDVEDWNSVQYQVTKAKKKVETFMSTRVEIHDIIASINSDDNDFYQMIDEVTTINIQKTEKLKVAMDLKVAHTAAALEAGVLPEQMSGDHLIVPKTFIKMSETVKTNDKTEKSEKVSTFSSKTQLKAYTEEGIFILE</sequence>
<organism evidence="2 4">
    <name type="scientific">Anaerobacillus isosaccharinicus</name>
    <dbReference type="NCBI Taxonomy" id="1532552"/>
    <lineage>
        <taxon>Bacteria</taxon>
        <taxon>Bacillati</taxon>
        <taxon>Bacillota</taxon>
        <taxon>Bacilli</taxon>
        <taxon>Bacillales</taxon>
        <taxon>Bacillaceae</taxon>
        <taxon>Anaerobacillus</taxon>
    </lineage>
</organism>
<dbReference type="KEGG" id="aia:AWH56_008955"/>
<evidence type="ECO:0000313" key="3">
    <source>
        <dbReference type="EMBL" id="QOY37690.1"/>
    </source>
</evidence>
<dbReference type="EMBL" id="LQXD01000194">
    <property type="protein sequence ID" value="OIJ05113.1"/>
    <property type="molecule type" value="Genomic_DNA"/>
</dbReference>
<dbReference type="AlphaFoldDB" id="A0A1S2KZI6"/>
<reference evidence="3" key="4">
    <citation type="submission" date="2020-10" db="EMBL/GenBank/DDBJ databases">
        <authorList>
            <person name="Bassil N.M."/>
            <person name="Lloyd J.R."/>
        </authorList>
    </citation>
    <scope>NUCLEOTIDE SEQUENCE</scope>
    <source>
        <strain evidence="3">NB2006</strain>
    </source>
</reference>
<dbReference type="EMBL" id="CP063356">
    <property type="protein sequence ID" value="QOY37690.1"/>
    <property type="molecule type" value="Genomic_DNA"/>
</dbReference>
<dbReference type="RefSeq" id="WP_071319122.1">
    <property type="nucleotide sequence ID" value="NZ_CP063356.2"/>
</dbReference>
<proteinExistence type="predicted"/>
<dbReference type="Proteomes" id="UP000180175">
    <property type="component" value="Chromosome"/>
</dbReference>
<gene>
    <name evidence="3" type="ORF">AWH56_008955</name>
    <name evidence="2" type="ORF">AWH56_22275</name>
</gene>
<dbReference type="InterPro" id="IPR029063">
    <property type="entry name" value="SAM-dependent_MTases_sf"/>
</dbReference>
<evidence type="ECO:0000259" key="1">
    <source>
        <dbReference type="Pfam" id="PF19587"/>
    </source>
</evidence>
<name>A0A1S2KZI6_9BACI</name>
<feature type="domain" description="DUF6094" evidence="1">
    <location>
        <begin position="5"/>
        <end position="198"/>
    </location>
</feature>
<reference evidence="3 4" key="2">
    <citation type="journal article" date="2017" name="Genome Announc.">
        <title>Draft Genome Sequences of Four Alkaliphilic Bacteria Belonging to the Anaerobacillus Genus.</title>
        <authorList>
            <person name="Bassil N.M."/>
            <person name="Lloyd J.R."/>
        </authorList>
    </citation>
    <scope>NUCLEOTIDE SEQUENCE [LARGE SCALE GENOMIC DNA]</scope>
    <source>
        <strain evidence="3 4">NB2006</strain>
    </source>
</reference>
<dbReference type="Pfam" id="PF19587">
    <property type="entry name" value="DUF6094"/>
    <property type="match status" value="1"/>
</dbReference>
<protein>
    <recommendedName>
        <fullName evidence="1">DUF6094 domain-containing protein</fullName>
    </recommendedName>
</protein>
<dbReference type="InterPro" id="IPR046076">
    <property type="entry name" value="DUF6094"/>
</dbReference>
<reference evidence="3 4" key="3">
    <citation type="journal article" date="2019" name="Int. J. Syst. Evol. Microbiol.">
        <title>Anaerobacillus isosaccharinicus sp. nov., an alkaliphilic bacterium which degrades isosaccharinic acid.</title>
        <authorList>
            <person name="Bassil N.M."/>
            <person name="Lloyd J.R."/>
        </authorList>
    </citation>
    <scope>NUCLEOTIDE SEQUENCE [LARGE SCALE GENOMIC DNA]</scope>
    <source>
        <strain evidence="3 4">NB2006</strain>
    </source>
</reference>
<evidence type="ECO:0000313" key="4">
    <source>
        <dbReference type="Proteomes" id="UP000180175"/>
    </source>
</evidence>
<dbReference type="Gene3D" id="3.40.50.150">
    <property type="entry name" value="Vaccinia Virus protein VP39"/>
    <property type="match status" value="1"/>
</dbReference>
<dbReference type="SUPFAM" id="SSF53335">
    <property type="entry name" value="S-adenosyl-L-methionine-dependent methyltransferases"/>
    <property type="match status" value="1"/>
</dbReference>
<dbReference type="OrthoDB" id="1843260at2"/>
<evidence type="ECO:0000313" key="2">
    <source>
        <dbReference type="EMBL" id="OIJ05113.1"/>
    </source>
</evidence>
<accession>A0A1S2KZI6</accession>
<keyword evidence="4" id="KW-1185">Reference proteome</keyword>
<reference evidence="2 4" key="1">
    <citation type="submission" date="2016-10" db="EMBL/GenBank/DDBJ databases">
        <title>Draft genome sequences of four alkaliphilic bacteria belonging to the Anaerobacillus genus.</title>
        <authorList>
            <person name="Bassil N.M."/>
            <person name="Lloyd J.R."/>
        </authorList>
    </citation>
    <scope>NUCLEOTIDE SEQUENCE [LARGE SCALE GENOMIC DNA]</scope>
    <source>
        <strain evidence="2 4">NB2006</strain>
    </source>
</reference>